<dbReference type="SUPFAM" id="SSF47413">
    <property type="entry name" value="lambda repressor-like DNA-binding domains"/>
    <property type="match status" value="1"/>
</dbReference>
<protein>
    <submittedName>
        <fullName evidence="1">Multiprotein-bridging factor 1 family protein</fullName>
    </submittedName>
</protein>
<gene>
    <name evidence="1" type="ORF">ACFWGY_04420</name>
</gene>
<reference evidence="1 2" key="1">
    <citation type="submission" date="2024-09" db="EMBL/GenBank/DDBJ databases">
        <title>The Natural Products Discovery Center: Release of the First 8490 Sequenced Strains for Exploring Actinobacteria Biosynthetic Diversity.</title>
        <authorList>
            <person name="Kalkreuter E."/>
            <person name="Kautsar S.A."/>
            <person name="Yang D."/>
            <person name="Bader C.D."/>
            <person name="Teijaro C.N."/>
            <person name="Fluegel L."/>
            <person name="Davis C.M."/>
            <person name="Simpson J.R."/>
            <person name="Lauterbach L."/>
            <person name="Steele A.D."/>
            <person name="Gui C."/>
            <person name="Meng S."/>
            <person name="Li G."/>
            <person name="Viehrig K."/>
            <person name="Ye F."/>
            <person name="Su P."/>
            <person name="Kiefer A.F."/>
            <person name="Nichols A."/>
            <person name="Cepeda A.J."/>
            <person name="Yan W."/>
            <person name="Fan B."/>
            <person name="Jiang Y."/>
            <person name="Adhikari A."/>
            <person name="Zheng C.-J."/>
            <person name="Schuster L."/>
            <person name="Cowan T.M."/>
            <person name="Smanski M.J."/>
            <person name="Chevrette M.G."/>
            <person name="De Carvalho L.P.S."/>
            <person name="Shen B."/>
        </authorList>
    </citation>
    <scope>NUCLEOTIDE SEQUENCE [LARGE SCALE GENOMIC DNA]</scope>
    <source>
        <strain evidence="1 2">NPDC060353</strain>
    </source>
</reference>
<dbReference type="InterPro" id="IPR001387">
    <property type="entry name" value="Cro/C1-type_HTH"/>
</dbReference>
<dbReference type="RefSeq" id="WP_258945851.1">
    <property type="nucleotide sequence ID" value="NZ_JBHXCV010000002.1"/>
</dbReference>
<proteinExistence type="predicted"/>
<keyword evidence="2" id="KW-1185">Reference proteome</keyword>
<dbReference type="Proteomes" id="UP001598673">
    <property type="component" value="Unassembled WGS sequence"/>
</dbReference>
<evidence type="ECO:0000313" key="1">
    <source>
        <dbReference type="EMBL" id="MFD6792558.1"/>
    </source>
</evidence>
<sequence length="467" mass="50012">MGMGDGETRRYLPNKRLTWQRLQRGWSREELVKQLAGSMRAHGDGESGLTAHTVRRWESGQRWPEPRFRKHLVLLFGMPASELGLLTTEELENQPGDPSVTDSAVTDTALGAMVSAELRRLLMSDGGGVGRQQFLRAALAAGLSPFLASATVEKADAAWHSPGHARDPRAVEAYESVTASQRSLYWTAPVDTMWEATLGHLRLGLTLLGQATTHRDGADSLAGAVAETALLAARIAFFDLDNPTIATRCFEQAETAVEHAGDHGLAAAIAAHRAFVPGFAGDSLAARRHLDVAQAHARFGGGPNLRAWMHCVTAEIHARTGHGATARDQIRQAEHALGTAGIDPDWLDYFSPARLAAFAGNAELLAGRHESATRWLDRSLGELDLDPQAGKQRAVVLLDLAAAHAPTDVDHAATLAHQACDMLGDHPYGAAVERIPAVHQALAGTPAGVELVDRTRALRLPSVTTDA</sequence>
<dbReference type="EMBL" id="JBHXCV010000002">
    <property type="protein sequence ID" value="MFD6792558.1"/>
    <property type="molecule type" value="Genomic_DNA"/>
</dbReference>
<dbReference type="CDD" id="cd00093">
    <property type="entry name" value="HTH_XRE"/>
    <property type="match status" value="1"/>
</dbReference>
<dbReference type="InterPro" id="IPR010982">
    <property type="entry name" value="Lambda_DNA-bd_dom_sf"/>
</dbReference>
<organism evidence="1 2">
    <name type="scientific">Prauserella salsuginis</name>
    <dbReference type="NCBI Taxonomy" id="387889"/>
    <lineage>
        <taxon>Bacteria</taxon>
        <taxon>Bacillati</taxon>
        <taxon>Actinomycetota</taxon>
        <taxon>Actinomycetes</taxon>
        <taxon>Pseudonocardiales</taxon>
        <taxon>Pseudonocardiaceae</taxon>
        <taxon>Prauserella</taxon>
        <taxon>Prauserella salsuginis group</taxon>
    </lineage>
</organism>
<evidence type="ECO:0000313" key="2">
    <source>
        <dbReference type="Proteomes" id="UP001598673"/>
    </source>
</evidence>
<accession>A0ABW6G036</accession>
<comment type="caution">
    <text evidence="1">The sequence shown here is derived from an EMBL/GenBank/DDBJ whole genome shotgun (WGS) entry which is preliminary data.</text>
</comment>
<dbReference type="Gene3D" id="1.10.260.40">
    <property type="entry name" value="lambda repressor-like DNA-binding domains"/>
    <property type="match status" value="1"/>
</dbReference>
<name>A0ABW6G036_9PSEU</name>